<proteinExistence type="predicted"/>
<evidence type="ECO:0000256" key="1">
    <source>
        <dbReference type="SAM" id="SignalP"/>
    </source>
</evidence>
<reference evidence="2" key="1">
    <citation type="submission" date="2021-01" db="EMBL/GenBank/DDBJ databases">
        <authorList>
            <person name="Corre E."/>
            <person name="Pelletier E."/>
            <person name="Niang G."/>
            <person name="Scheremetjew M."/>
            <person name="Finn R."/>
            <person name="Kale V."/>
            <person name="Holt S."/>
            <person name="Cochrane G."/>
            <person name="Meng A."/>
            <person name="Brown T."/>
            <person name="Cohen L."/>
        </authorList>
    </citation>
    <scope>NUCLEOTIDE SEQUENCE</scope>
    <source>
        <strain evidence="2">308</strain>
    </source>
</reference>
<gene>
    <name evidence="2" type="ORF">CHYS00102_LOCUS13693</name>
</gene>
<protein>
    <submittedName>
        <fullName evidence="2">Uncharacterized protein</fullName>
    </submittedName>
</protein>
<feature type="chain" id="PRO_5031226451" evidence="1">
    <location>
        <begin position="26"/>
        <end position="621"/>
    </location>
</feature>
<keyword evidence="1" id="KW-0732">Signal</keyword>
<dbReference type="AlphaFoldDB" id="A0A7S1BGP6"/>
<accession>A0A7S1BGP6</accession>
<feature type="signal peptide" evidence="1">
    <location>
        <begin position="1"/>
        <end position="25"/>
    </location>
</feature>
<dbReference type="EMBL" id="HBFR01018823">
    <property type="protein sequence ID" value="CAD8886495.1"/>
    <property type="molecule type" value="Transcribed_RNA"/>
</dbReference>
<evidence type="ECO:0000313" key="2">
    <source>
        <dbReference type="EMBL" id="CAD8886495.1"/>
    </source>
</evidence>
<sequence length="621" mass="70243">MKSKLQSKSIVFGLFSVSLLTTVEGDQNFRTRGDALDVEEQRNVLLRKTATSNSLDDDEVDNFFAHDGYSYPVTSPSAWPTTIPSNLPTKYPMASFKGINSVYSSKKGEINVSWLPLVSDGDPLEDDVIYDIFVADTPFDFESYLKEFSVDDLIIMFDSEFKHYSEYGNRKKIVYNKSIQSESYGKIHTLLITAKLNDVYSTNTSGLEVRVAISSPKERWDANIVGLFIPPKDGWKIEIDNESKIVEFKGESLPSEAKALEDGDYISGITPDYGPFCLKVAEVLDTYPCYVKVRTEVAHLEDMYESFSLDGYFDPANDIVESDIPEATQRNSLNKKYFPNEKYVAVNRRRLFWDAAWNNFVGVVDNIIGDIDYFNTEGDHRFLIDYWQKPIDQKVAENVHLKGLMDFSNIKLRLQIDIDKFNPKLILAGIKADYVLKSNLDLSEGSFDKEKDIKLWDGEPSTKTIMVGGVVPIVLDWTPKFYLTPKVEGSWDSPSEKLTIHLEGWMKFVAKYKENGFIFTGENNLEESIADFDNEGKGTLDANIGLKLNLELNAYKGLIQLNGAFIAGLGFEVASEKTPDFANEGKPKFYTEFKIPLSVTALYGAILGEEEEFFNKKYISS</sequence>
<organism evidence="2">
    <name type="scientific">Corethron hystrix</name>
    <dbReference type="NCBI Taxonomy" id="216773"/>
    <lineage>
        <taxon>Eukaryota</taxon>
        <taxon>Sar</taxon>
        <taxon>Stramenopiles</taxon>
        <taxon>Ochrophyta</taxon>
        <taxon>Bacillariophyta</taxon>
        <taxon>Coscinodiscophyceae</taxon>
        <taxon>Corethrophycidae</taxon>
        <taxon>Corethrales</taxon>
        <taxon>Corethraceae</taxon>
        <taxon>Corethron</taxon>
    </lineage>
</organism>
<name>A0A7S1BGP6_9STRA</name>